<evidence type="ECO:0000313" key="6">
    <source>
        <dbReference type="Proteomes" id="UP001500013"/>
    </source>
</evidence>
<keyword evidence="1" id="KW-0805">Transcription regulation</keyword>
<proteinExistence type="predicted"/>
<comment type="caution">
    <text evidence="5">The sequence shown here is derived from an EMBL/GenBank/DDBJ whole genome shotgun (WGS) entry which is preliminary data.</text>
</comment>
<evidence type="ECO:0000313" key="5">
    <source>
        <dbReference type="EMBL" id="GAA1983393.1"/>
    </source>
</evidence>
<dbReference type="InterPro" id="IPR051081">
    <property type="entry name" value="HTH_MetalResp_TranReg"/>
</dbReference>
<protein>
    <submittedName>
        <fullName evidence="5">Helix-turn-helix domain-containing protein</fullName>
    </submittedName>
</protein>
<reference evidence="5 6" key="1">
    <citation type="journal article" date="2019" name="Int. J. Syst. Evol. Microbiol.">
        <title>The Global Catalogue of Microorganisms (GCM) 10K type strain sequencing project: providing services to taxonomists for standard genome sequencing and annotation.</title>
        <authorList>
            <consortium name="The Broad Institute Genomics Platform"/>
            <consortium name="The Broad Institute Genome Sequencing Center for Infectious Disease"/>
            <person name="Wu L."/>
            <person name="Ma J."/>
        </authorList>
    </citation>
    <scope>NUCLEOTIDE SEQUENCE [LARGE SCALE GENOMIC DNA]</scope>
    <source>
        <strain evidence="5 6">JCM 15628</strain>
    </source>
</reference>
<dbReference type="SUPFAM" id="SSF46785">
    <property type="entry name" value="Winged helix' DNA-binding domain"/>
    <property type="match status" value="1"/>
</dbReference>
<keyword evidence="2" id="KW-0238">DNA-binding</keyword>
<sequence length="210" mass="23118">MLGDMPERPSENRAAVISDPRALRALAHAGRAKILERLTVYGPATATECAEEVGMSPSACSYHLRLLQRYGFVTEAHDEERTDGRERLWKAVVTSWRSEASDDTDPQTMQSIDMALARVLLAGSDERVLAWVDQSAQEDPQWHRASLISNGTIAASAEELKALQDQIQELLRPYRLDDRRPQDLPAGTRLVHAAVRLIPTPGPDSAPGSA</sequence>
<dbReference type="CDD" id="cd00090">
    <property type="entry name" value="HTH_ARSR"/>
    <property type="match status" value="1"/>
</dbReference>
<dbReference type="SMART" id="SM00418">
    <property type="entry name" value="HTH_ARSR"/>
    <property type="match status" value="1"/>
</dbReference>
<dbReference type="PANTHER" id="PTHR33154">
    <property type="entry name" value="TRANSCRIPTIONAL REGULATOR, ARSR FAMILY"/>
    <property type="match status" value="1"/>
</dbReference>
<dbReference type="PANTHER" id="PTHR33154:SF33">
    <property type="entry name" value="TRANSCRIPTIONAL REPRESSOR SDPR"/>
    <property type="match status" value="1"/>
</dbReference>
<dbReference type="EMBL" id="BAAAPU010000007">
    <property type="protein sequence ID" value="GAA1983393.1"/>
    <property type="molecule type" value="Genomic_DNA"/>
</dbReference>
<keyword evidence="3" id="KW-0804">Transcription</keyword>
<gene>
    <name evidence="5" type="ORF">GCM10009817_25990</name>
</gene>
<evidence type="ECO:0000256" key="2">
    <source>
        <dbReference type="ARBA" id="ARBA00023125"/>
    </source>
</evidence>
<dbReference type="Proteomes" id="UP001500013">
    <property type="component" value="Unassembled WGS sequence"/>
</dbReference>
<feature type="domain" description="HTH arsR-type" evidence="4">
    <location>
        <begin position="21"/>
        <end position="102"/>
    </location>
</feature>
<keyword evidence="6" id="KW-1185">Reference proteome</keyword>
<dbReference type="Gene3D" id="1.10.10.10">
    <property type="entry name" value="Winged helix-like DNA-binding domain superfamily/Winged helix DNA-binding domain"/>
    <property type="match status" value="1"/>
</dbReference>
<evidence type="ECO:0000256" key="1">
    <source>
        <dbReference type="ARBA" id="ARBA00023015"/>
    </source>
</evidence>
<dbReference type="InterPro" id="IPR001845">
    <property type="entry name" value="HTH_ArsR_DNA-bd_dom"/>
</dbReference>
<dbReference type="Pfam" id="PF12840">
    <property type="entry name" value="HTH_20"/>
    <property type="match status" value="1"/>
</dbReference>
<dbReference type="InterPro" id="IPR036388">
    <property type="entry name" value="WH-like_DNA-bd_sf"/>
</dbReference>
<name>A0ABN2SBE4_9MICO</name>
<organism evidence="5 6">
    <name type="scientific">Terrabacter lapilli</name>
    <dbReference type="NCBI Taxonomy" id="436231"/>
    <lineage>
        <taxon>Bacteria</taxon>
        <taxon>Bacillati</taxon>
        <taxon>Actinomycetota</taxon>
        <taxon>Actinomycetes</taxon>
        <taxon>Micrococcales</taxon>
        <taxon>Intrasporangiaceae</taxon>
        <taxon>Terrabacter</taxon>
    </lineage>
</organism>
<accession>A0ABN2SBE4</accession>
<evidence type="ECO:0000256" key="3">
    <source>
        <dbReference type="ARBA" id="ARBA00023163"/>
    </source>
</evidence>
<evidence type="ECO:0000259" key="4">
    <source>
        <dbReference type="SMART" id="SM00418"/>
    </source>
</evidence>
<dbReference type="InterPro" id="IPR011991">
    <property type="entry name" value="ArsR-like_HTH"/>
</dbReference>
<dbReference type="InterPro" id="IPR036390">
    <property type="entry name" value="WH_DNA-bd_sf"/>
</dbReference>